<accession>A0AAE9G8T7</accession>
<dbReference type="Proteomes" id="UP000831021">
    <property type="component" value="Segment"/>
</dbReference>
<keyword evidence="2" id="KW-1185">Reference proteome</keyword>
<gene>
    <name evidence="1" type="ORF">fado_94</name>
</gene>
<proteinExistence type="predicted"/>
<evidence type="ECO:0000313" key="2">
    <source>
        <dbReference type="Proteomes" id="UP000831021"/>
    </source>
</evidence>
<evidence type="ECO:0000313" key="1">
    <source>
        <dbReference type="EMBL" id="UNY48809.1"/>
    </source>
</evidence>
<sequence>MERFIGDVYERKEYEYTIVAKVPHESKEGIYVYLVSRREFGTEEYHYFTEEY</sequence>
<reference evidence="1 2" key="1">
    <citation type="submission" date="2022-01" db="EMBL/GenBank/DDBJ databases">
        <authorList>
            <person name="Stokar-Avihail A."/>
        </authorList>
    </citation>
    <scope>NUCLEOTIDE SEQUENCE [LARGE SCALE GENOMIC DNA]</scope>
</reference>
<dbReference type="EMBL" id="OM236516">
    <property type="protein sequence ID" value="UNY48809.1"/>
    <property type="molecule type" value="Genomic_DNA"/>
</dbReference>
<evidence type="ECO:0008006" key="3">
    <source>
        <dbReference type="Google" id="ProtNLM"/>
    </source>
</evidence>
<protein>
    <recommendedName>
        <fullName evidence="3">DUF1653 domain-containing protein</fullName>
    </recommendedName>
</protein>
<organism evidence="1 2">
    <name type="scientific">Bacillus phage FADO</name>
    <dbReference type="NCBI Taxonomy" id="2917160"/>
    <lineage>
        <taxon>Viruses</taxon>
        <taxon>Duplodnaviria</taxon>
        <taxon>Heunggongvirae</taxon>
        <taxon>Uroviricota</taxon>
        <taxon>Caudoviricetes</taxon>
        <taxon>Heleneionescovirinae</taxon>
        <taxon>Zhangjivirus</taxon>
        <taxon>Zhangjivirus fado</taxon>
    </lineage>
</organism>
<name>A0AAE9G8T7_9CAUD</name>